<evidence type="ECO:0000256" key="3">
    <source>
        <dbReference type="ARBA" id="ARBA00022723"/>
    </source>
</evidence>
<keyword evidence="1" id="KW-0813">Transport</keyword>
<dbReference type="Pfam" id="PF13442">
    <property type="entry name" value="Cytochrome_CBB3"/>
    <property type="match status" value="1"/>
</dbReference>
<dbReference type="AlphaFoldDB" id="A0A1J5RRL5"/>
<accession>A0A1J5RRL5</accession>
<gene>
    <name evidence="7" type="ORF">GALL_233710</name>
</gene>
<proteinExistence type="predicted"/>
<evidence type="ECO:0000313" key="7">
    <source>
        <dbReference type="EMBL" id="OIQ94615.1"/>
    </source>
</evidence>
<keyword evidence="3" id="KW-0479">Metal-binding</keyword>
<dbReference type="InterPro" id="IPR009056">
    <property type="entry name" value="Cyt_c-like_dom"/>
</dbReference>
<sequence length="125" mass="12535">MLKRTIFPILLLALLAGCGKKEQAPAAAAPAAATAPAASGDLAKGEHVYKGTCIMCHGTGAGGAPVFGSKADWGPRIAQGKETLYGHALKGFTGAKGTMPPKGANAGLADDDVKAAVDYMVAQIK</sequence>
<evidence type="ECO:0000256" key="2">
    <source>
        <dbReference type="ARBA" id="ARBA00022617"/>
    </source>
</evidence>
<comment type="caution">
    <text evidence="7">The sequence shown here is derived from an EMBL/GenBank/DDBJ whole genome shotgun (WGS) entry which is preliminary data.</text>
</comment>
<keyword evidence="4" id="KW-0249">Electron transport</keyword>
<feature type="domain" description="Cytochrome c" evidence="6">
    <location>
        <begin position="40"/>
        <end position="124"/>
    </location>
</feature>
<organism evidence="7">
    <name type="scientific">mine drainage metagenome</name>
    <dbReference type="NCBI Taxonomy" id="410659"/>
    <lineage>
        <taxon>unclassified sequences</taxon>
        <taxon>metagenomes</taxon>
        <taxon>ecological metagenomes</taxon>
    </lineage>
</organism>
<evidence type="ECO:0000256" key="1">
    <source>
        <dbReference type="ARBA" id="ARBA00022448"/>
    </source>
</evidence>
<dbReference type="PROSITE" id="PS51007">
    <property type="entry name" value="CYTC"/>
    <property type="match status" value="1"/>
</dbReference>
<protein>
    <submittedName>
        <fullName evidence="7">Cytochrome c-555</fullName>
    </submittedName>
</protein>
<dbReference type="GO" id="GO:0005506">
    <property type="term" value="F:iron ion binding"/>
    <property type="evidence" value="ECO:0007669"/>
    <property type="project" value="InterPro"/>
</dbReference>
<dbReference type="SUPFAM" id="SSF46626">
    <property type="entry name" value="Cytochrome c"/>
    <property type="match status" value="1"/>
</dbReference>
<dbReference type="InterPro" id="IPR002323">
    <property type="entry name" value="Cyt_CIE"/>
</dbReference>
<dbReference type="GO" id="GO:0020037">
    <property type="term" value="F:heme binding"/>
    <property type="evidence" value="ECO:0007669"/>
    <property type="project" value="InterPro"/>
</dbReference>
<dbReference type="PANTHER" id="PTHR40942">
    <property type="match status" value="1"/>
</dbReference>
<keyword evidence="5" id="KW-0408">Iron</keyword>
<evidence type="ECO:0000256" key="4">
    <source>
        <dbReference type="ARBA" id="ARBA00022982"/>
    </source>
</evidence>
<dbReference type="InterPro" id="IPR036909">
    <property type="entry name" value="Cyt_c-like_dom_sf"/>
</dbReference>
<reference evidence="7" key="1">
    <citation type="submission" date="2016-10" db="EMBL/GenBank/DDBJ databases">
        <title>Sequence of Gallionella enrichment culture.</title>
        <authorList>
            <person name="Poehlein A."/>
            <person name="Muehling M."/>
            <person name="Daniel R."/>
        </authorList>
    </citation>
    <scope>NUCLEOTIDE SEQUENCE</scope>
</reference>
<evidence type="ECO:0000256" key="5">
    <source>
        <dbReference type="ARBA" id="ARBA00023004"/>
    </source>
</evidence>
<dbReference type="Gene3D" id="1.10.760.10">
    <property type="entry name" value="Cytochrome c-like domain"/>
    <property type="match status" value="1"/>
</dbReference>
<dbReference type="PRINTS" id="PR00607">
    <property type="entry name" value="CYTCHROMECIE"/>
</dbReference>
<dbReference type="GO" id="GO:0009055">
    <property type="term" value="F:electron transfer activity"/>
    <property type="evidence" value="ECO:0007669"/>
    <property type="project" value="InterPro"/>
</dbReference>
<dbReference type="PANTHER" id="PTHR40942:SF4">
    <property type="entry name" value="CYTOCHROME C5"/>
    <property type="match status" value="1"/>
</dbReference>
<dbReference type="EMBL" id="MLJW01000182">
    <property type="protein sequence ID" value="OIQ94615.1"/>
    <property type="molecule type" value="Genomic_DNA"/>
</dbReference>
<keyword evidence="2" id="KW-0349">Heme</keyword>
<name>A0A1J5RRL5_9ZZZZ</name>
<evidence type="ECO:0000259" key="6">
    <source>
        <dbReference type="PROSITE" id="PS51007"/>
    </source>
</evidence>
<dbReference type="PROSITE" id="PS51257">
    <property type="entry name" value="PROKAR_LIPOPROTEIN"/>
    <property type="match status" value="1"/>
</dbReference>